<evidence type="ECO:0000256" key="1">
    <source>
        <dbReference type="SAM" id="SignalP"/>
    </source>
</evidence>
<feature type="signal peptide" evidence="1">
    <location>
        <begin position="1"/>
        <end position="24"/>
    </location>
</feature>
<dbReference type="RefSeq" id="WP_182536680.1">
    <property type="nucleotide sequence ID" value="NZ_JACGXA010000001.1"/>
</dbReference>
<accession>A0A7W3P8C7</accession>
<dbReference type="Proteomes" id="UP000580910">
    <property type="component" value="Unassembled WGS sequence"/>
</dbReference>
<reference evidence="3 4" key="1">
    <citation type="submission" date="2020-07" db="EMBL/GenBank/DDBJ databases">
        <title>Sequencing the genomes of 1000 actinobacteria strains.</title>
        <authorList>
            <person name="Klenk H.-P."/>
        </authorList>
    </citation>
    <scope>NUCLEOTIDE SEQUENCE [LARGE SCALE GENOMIC DNA]</scope>
    <source>
        <strain evidence="3 4">DSM 21349</strain>
    </source>
</reference>
<dbReference type="EMBL" id="JACGXA010000001">
    <property type="protein sequence ID" value="MBA8802304.1"/>
    <property type="molecule type" value="Genomic_DNA"/>
</dbReference>
<dbReference type="Pfam" id="PF00149">
    <property type="entry name" value="Metallophos"/>
    <property type="match status" value="1"/>
</dbReference>
<evidence type="ECO:0000313" key="3">
    <source>
        <dbReference type="EMBL" id="MBA8802304.1"/>
    </source>
</evidence>
<dbReference type="InterPro" id="IPR004843">
    <property type="entry name" value="Calcineurin-like_PHP"/>
</dbReference>
<dbReference type="InterPro" id="IPR029052">
    <property type="entry name" value="Metallo-depent_PP-like"/>
</dbReference>
<gene>
    <name evidence="3" type="ORF">FB382_000595</name>
</gene>
<dbReference type="AlphaFoldDB" id="A0A7W3P8C7"/>
<evidence type="ECO:0000259" key="2">
    <source>
        <dbReference type="Pfam" id="PF00149"/>
    </source>
</evidence>
<dbReference type="GO" id="GO:0016787">
    <property type="term" value="F:hydrolase activity"/>
    <property type="evidence" value="ECO:0007669"/>
    <property type="project" value="InterPro"/>
</dbReference>
<comment type="caution">
    <text evidence="3">The sequence shown here is derived from an EMBL/GenBank/DDBJ whole genome shotgun (WGS) entry which is preliminary data.</text>
</comment>
<keyword evidence="4" id="KW-1185">Reference proteome</keyword>
<sequence length="344" mass="37277">MRLTRTLVVLPLLALAAVAAPAGAAPADPRAGSGSGDAAYSFAVIGDVPYGDAQIAAFPRWIQQINRDPAVRSVVHLGDIKNGSTVCSDDYFALIRSDFDTFEDPLVYTPGDNEWTDCHRTNNGAYNPLERLAKVRAVFFDHPGRTLGRETFPVTSQADRGFPENVRYRRAGLTFLTANVTGSNNGLQPWSGLGNTEPTPEQRQAVQGRTAADIDELRQAFATARARHDRGVVVMQQADMFDPTYTPTDNDISAFRPWVQALVDEAAAFSGPVYLLDGDSHAYNTDRPLATGSAWLTTYNVHGAADNLTRVTVDGSSNNTDYLRVTVGAPGTPLLSWERVPYAS</sequence>
<name>A0A7W3P8C7_9ACTN</name>
<dbReference type="CDD" id="cd00838">
    <property type="entry name" value="MPP_superfamily"/>
    <property type="match status" value="1"/>
</dbReference>
<evidence type="ECO:0000313" key="4">
    <source>
        <dbReference type="Proteomes" id="UP000580910"/>
    </source>
</evidence>
<dbReference type="SUPFAM" id="SSF56300">
    <property type="entry name" value="Metallo-dependent phosphatases"/>
    <property type="match status" value="1"/>
</dbReference>
<feature type="domain" description="Calcineurin-like phosphoesterase" evidence="2">
    <location>
        <begin position="41"/>
        <end position="134"/>
    </location>
</feature>
<feature type="chain" id="PRO_5031384689" description="Calcineurin-like phosphoesterase domain-containing protein" evidence="1">
    <location>
        <begin position="25"/>
        <end position="344"/>
    </location>
</feature>
<proteinExistence type="predicted"/>
<keyword evidence="1" id="KW-0732">Signal</keyword>
<protein>
    <recommendedName>
        <fullName evidence="2">Calcineurin-like phosphoesterase domain-containing protein</fullName>
    </recommendedName>
</protein>
<organism evidence="3 4">
    <name type="scientific">Nocardioides ginsengisegetis</name>
    <dbReference type="NCBI Taxonomy" id="661491"/>
    <lineage>
        <taxon>Bacteria</taxon>
        <taxon>Bacillati</taxon>
        <taxon>Actinomycetota</taxon>
        <taxon>Actinomycetes</taxon>
        <taxon>Propionibacteriales</taxon>
        <taxon>Nocardioidaceae</taxon>
        <taxon>Nocardioides</taxon>
    </lineage>
</organism>